<accession>A0ABR4CMB3</accession>
<evidence type="ECO:0008006" key="3">
    <source>
        <dbReference type="Google" id="ProtNLM"/>
    </source>
</evidence>
<dbReference type="EMBL" id="JAZHXI010000006">
    <property type="protein sequence ID" value="KAL2070294.1"/>
    <property type="molecule type" value="Genomic_DNA"/>
</dbReference>
<name>A0ABR4CMB3_9HELO</name>
<evidence type="ECO:0000313" key="2">
    <source>
        <dbReference type="Proteomes" id="UP001595075"/>
    </source>
</evidence>
<comment type="caution">
    <text evidence="1">The sequence shown here is derived from an EMBL/GenBank/DDBJ whole genome shotgun (WGS) entry which is preliminary data.</text>
</comment>
<dbReference type="Gene3D" id="1.25.40.10">
    <property type="entry name" value="Tetratricopeptide repeat domain"/>
    <property type="match status" value="1"/>
</dbReference>
<dbReference type="Proteomes" id="UP001595075">
    <property type="component" value="Unassembled WGS sequence"/>
</dbReference>
<dbReference type="Gene3D" id="1.20.58.320">
    <property type="entry name" value="TPR-like"/>
    <property type="match status" value="1"/>
</dbReference>
<dbReference type="InterPro" id="IPR011990">
    <property type="entry name" value="TPR-like_helical_dom_sf"/>
</dbReference>
<gene>
    <name evidence="1" type="ORF">VTL71DRAFT_13320</name>
</gene>
<protein>
    <recommendedName>
        <fullName evidence="3">DUF924-domain-containing protein</fullName>
    </recommendedName>
</protein>
<proteinExistence type="predicted"/>
<keyword evidence="2" id="KW-1185">Reference proteome</keyword>
<evidence type="ECO:0000313" key="1">
    <source>
        <dbReference type="EMBL" id="KAL2070294.1"/>
    </source>
</evidence>
<sequence>MSTFRLNKEIFTPALYAELRNFWFQDLPKDATSAPPPVIKKWFGHFDTQDEKDRYDQSCHQRFHTALESFGPAKYPLPPPSSWEVEVAQAEVIAAPFLADCSASSSNEEYGPNFLGIILLIDQLSRNIFRQEQAQIYNHYDLISRSLVRCILKLTPRADLHASFRFSPVHRMWVYMPLMHSEHVEDQDLFQELMEDFRAEMEGRGDGPAMEYLVLVIEGAKKHAFDVRNFGRFPHRNEYLGRVTTEEERVFMDNGGNGLAPKKAR</sequence>
<dbReference type="SUPFAM" id="SSF48452">
    <property type="entry name" value="TPR-like"/>
    <property type="match status" value="1"/>
</dbReference>
<organism evidence="1 2">
    <name type="scientific">Oculimacula yallundae</name>
    <dbReference type="NCBI Taxonomy" id="86028"/>
    <lineage>
        <taxon>Eukaryota</taxon>
        <taxon>Fungi</taxon>
        <taxon>Dikarya</taxon>
        <taxon>Ascomycota</taxon>
        <taxon>Pezizomycotina</taxon>
        <taxon>Leotiomycetes</taxon>
        <taxon>Helotiales</taxon>
        <taxon>Ploettnerulaceae</taxon>
        <taxon>Oculimacula</taxon>
    </lineage>
</organism>
<reference evidence="1 2" key="1">
    <citation type="journal article" date="2024" name="Commun. Biol.">
        <title>Comparative genomic analysis of thermophilic fungi reveals convergent evolutionary adaptations and gene losses.</title>
        <authorList>
            <person name="Steindorff A.S."/>
            <person name="Aguilar-Pontes M.V."/>
            <person name="Robinson A.J."/>
            <person name="Andreopoulos B."/>
            <person name="LaButti K."/>
            <person name="Kuo A."/>
            <person name="Mondo S."/>
            <person name="Riley R."/>
            <person name="Otillar R."/>
            <person name="Haridas S."/>
            <person name="Lipzen A."/>
            <person name="Grimwood J."/>
            <person name="Schmutz J."/>
            <person name="Clum A."/>
            <person name="Reid I.D."/>
            <person name="Moisan M.C."/>
            <person name="Butler G."/>
            <person name="Nguyen T.T.M."/>
            <person name="Dewar K."/>
            <person name="Conant G."/>
            <person name="Drula E."/>
            <person name="Henrissat B."/>
            <person name="Hansel C."/>
            <person name="Singer S."/>
            <person name="Hutchinson M.I."/>
            <person name="de Vries R.P."/>
            <person name="Natvig D.O."/>
            <person name="Powell A.J."/>
            <person name="Tsang A."/>
            <person name="Grigoriev I.V."/>
        </authorList>
    </citation>
    <scope>NUCLEOTIDE SEQUENCE [LARGE SCALE GENOMIC DNA]</scope>
    <source>
        <strain evidence="1 2">CBS 494.80</strain>
    </source>
</reference>
<dbReference type="InterPro" id="IPR010323">
    <property type="entry name" value="DUF924"/>
</dbReference>
<dbReference type="Pfam" id="PF06041">
    <property type="entry name" value="DUF924"/>
    <property type="match status" value="1"/>
</dbReference>